<feature type="region of interest" description="Disordered" evidence="1">
    <location>
        <begin position="197"/>
        <end position="241"/>
    </location>
</feature>
<dbReference type="EMBL" id="KL142372">
    <property type="protein sequence ID" value="KDR79994.1"/>
    <property type="molecule type" value="Genomic_DNA"/>
</dbReference>
<dbReference type="HOGENOM" id="CLU_1151868_0_0_1"/>
<gene>
    <name evidence="2" type="ORF">GALMADRAFT_222923</name>
</gene>
<organism evidence="2 3">
    <name type="scientific">Galerina marginata (strain CBS 339.88)</name>
    <dbReference type="NCBI Taxonomy" id="685588"/>
    <lineage>
        <taxon>Eukaryota</taxon>
        <taxon>Fungi</taxon>
        <taxon>Dikarya</taxon>
        <taxon>Basidiomycota</taxon>
        <taxon>Agaricomycotina</taxon>
        <taxon>Agaricomycetes</taxon>
        <taxon>Agaricomycetidae</taxon>
        <taxon>Agaricales</taxon>
        <taxon>Agaricineae</taxon>
        <taxon>Strophariaceae</taxon>
        <taxon>Galerina</taxon>
    </lineage>
</organism>
<feature type="compositionally biased region" description="Polar residues" evidence="1">
    <location>
        <begin position="52"/>
        <end position="78"/>
    </location>
</feature>
<feature type="compositionally biased region" description="Polar residues" evidence="1">
    <location>
        <begin position="207"/>
        <end position="223"/>
    </location>
</feature>
<proteinExistence type="predicted"/>
<protein>
    <submittedName>
        <fullName evidence="2">Uncharacterized protein</fullName>
    </submittedName>
</protein>
<evidence type="ECO:0000256" key="1">
    <source>
        <dbReference type="SAM" id="MobiDB-lite"/>
    </source>
</evidence>
<accession>A0A067TJC7</accession>
<feature type="compositionally biased region" description="Polar residues" evidence="1">
    <location>
        <begin position="156"/>
        <end position="170"/>
    </location>
</feature>
<feature type="compositionally biased region" description="Pro residues" evidence="1">
    <location>
        <begin position="40"/>
        <end position="49"/>
    </location>
</feature>
<feature type="region of interest" description="Disordered" evidence="1">
    <location>
        <begin position="104"/>
        <end position="170"/>
    </location>
</feature>
<name>A0A067TJC7_GALM3</name>
<feature type="region of interest" description="Disordered" evidence="1">
    <location>
        <begin position="1"/>
        <end position="78"/>
    </location>
</feature>
<feature type="compositionally biased region" description="Polar residues" evidence="1">
    <location>
        <begin position="133"/>
        <end position="146"/>
    </location>
</feature>
<evidence type="ECO:0000313" key="2">
    <source>
        <dbReference type="EMBL" id="KDR79994.1"/>
    </source>
</evidence>
<evidence type="ECO:0000313" key="3">
    <source>
        <dbReference type="Proteomes" id="UP000027222"/>
    </source>
</evidence>
<dbReference type="AlphaFoldDB" id="A0A067TJC7"/>
<sequence>MKRFLNPSTSLSSLKSKLTRDTAKLSKPSNSNTLRGNIFPPIPNNPGPPQGWNFSAAPTPSYTNYPQNSPMVSQQPNYGSYPSYANYPLNTPIPSQGYPYAAHTLPPSNYSQGGPTFPQGGGGYSYGSPPLASYQQIDPASQQGGNFYNYGDPLSTDYQQNTPYPSQDPNLYNYEGTGSTHSLNRRLAIGHRIHDRSTFPLNFPDMNDQQFQQGSSDGYSPSALSPHPGGYRQRSKRQESD</sequence>
<dbReference type="Proteomes" id="UP000027222">
    <property type="component" value="Unassembled WGS sequence"/>
</dbReference>
<reference evidence="3" key="1">
    <citation type="journal article" date="2014" name="Proc. Natl. Acad. Sci. U.S.A.">
        <title>Extensive sampling of basidiomycete genomes demonstrates inadequacy of the white-rot/brown-rot paradigm for wood decay fungi.</title>
        <authorList>
            <person name="Riley R."/>
            <person name="Salamov A.A."/>
            <person name="Brown D.W."/>
            <person name="Nagy L.G."/>
            <person name="Floudas D."/>
            <person name="Held B.W."/>
            <person name="Levasseur A."/>
            <person name="Lombard V."/>
            <person name="Morin E."/>
            <person name="Otillar R."/>
            <person name="Lindquist E.A."/>
            <person name="Sun H."/>
            <person name="LaButti K.M."/>
            <person name="Schmutz J."/>
            <person name="Jabbour D."/>
            <person name="Luo H."/>
            <person name="Baker S.E."/>
            <person name="Pisabarro A.G."/>
            <person name="Walton J.D."/>
            <person name="Blanchette R.A."/>
            <person name="Henrissat B."/>
            <person name="Martin F."/>
            <person name="Cullen D."/>
            <person name="Hibbett D.S."/>
            <person name="Grigoriev I.V."/>
        </authorList>
    </citation>
    <scope>NUCLEOTIDE SEQUENCE [LARGE SCALE GENOMIC DNA]</scope>
    <source>
        <strain evidence="3">CBS 339.88</strain>
    </source>
</reference>
<keyword evidence="3" id="KW-1185">Reference proteome</keyword>